<dbReference type="NCBIfam" id="NF005912">
    <property type="entry name" value="PRK07904.1"/>
    <property type="match status" value="1"/>
</dbReference>
<reference evidence="3 4" key="1">
    <citation type="submission" date="2019-03" db="EMBL/GenBank/DDBJ databases">
        <title>Genomic Encyclopedia of Archaeal and Bacterial Type Strains, Phase II (KMG-II): from individual species to whole genera.</title>
        <authorList>
            <person name="Goeker M."/>
        </authorList>
    </citation>
    <scope>NUCLEOTIDE SEQUENCE [LARGE SCALE GENOMIC DNA]</scope>
    <source>
        <strain evidence="3 4">DSM 24323</strain>
    </source>
</reference>
<evidence type="ECO:0000313" key="4">
    <source>
        <dbReference type="Proteomes" id="UP000295371"/>
    </source>
</evidence>
<dbReference type="AlphaFoldDB" id="A0A4R7JBS6"/>
<comment type="similarity">
    <text evidence="1">Belongs to the short-chain dehydrogenases/reductases (SDR) family.</text>
</comment>
<dbReference type="InterPro" id="IPR036291">
    <property type="entry name" value="NAD(P)-bd_dom_sf"/>
</dbReference>
<dbReference type="Gene3D" id="3.40.50.720">
    <property type="entry name" value="NAD(P)-binding Rossmann-like Domain"/>
    <property type="match status" value="1"/>
</dbReference>
<keyword evidence="4" id="KW-1185">Reference proteome</keyword>
<keyword evidence="2" id="KW-0560">Oxidoreductase</keyword>
<dbReference type="PANTHER" id="PTHR43669:SF6">
    <property type="entry name" value="DECAPRENYLPHOSPHORYL-2-KETO-BETA-D-ERYTHRO-PENTOSE REDUCTASE"/>
    <property type="match status" value="1"/>
</dbReference>
<dbReference type="SUPFAM" id="SSF51735">
    <property type="entry name" value="NAD(P)-binding Rossmann-fold domains"/>
    <property type="match status" value="1"/>
</dbReference>
<dbReference type="PANTHER" id="PTHR43669">
    <property type="entry name" value="5-KETO-D-GLUCONATE 5-REDUCTASE"/>
    <property type="match status" value="1"/>
</dbReference>
<evidence type="ECO:0000256" key="1">
    <source>
        <dbReference type="ARBA" id="ARBA00006484"/>
    </source>
</evidence>
<evidence type="ECO:0000313" key="3">
    <source>
        <dbReference type="EMBL" id="TDT34127.1"/>
    </source>
</evidence>
<proteinExistence type="inferred from homology"/>
<dbReference type="Proteomes" id="UP000295371">
    <property type="component" value="Unassembled WGS sequence"/>
</dbReference>
<comment type="caution">
    <text evidence="3">The sequence shown here is derived from an EMBL/GenBank/DDBJ whole genome shotgun (WGS) entry which is preliminary data.</text>
</comment>
<evidence type="ECO:0000256" key="2">
    <source>
        <dbReference type="ARBA" id="ARBA00023002"/>
    </source>
</evidence>
<dbReference type="PRINTS" id="PR00081">
    <property type="entry name" value="GDHRDH"/>
</dbReference>
<organism evidence="3 4">
    <name type="scientific">Naumannella halotolerans</name>
    <dbReference type="NCBI Taxonomy" id="993414"/>
    <lineage>
        <taxon>Bacteria</taxon>
        <taxon>Bacillati</taxon>
        <taxon>Actinomycetota</taxon>
        <taxon>Actinomycetes</taxon>
        <taxon>Propionibacteriales</taxon>
        <taxon>Propionibacteriaceae</taxon>
        <taxon>Naumannella</taxon>
    </lineage>
</organism>
<dbReference type="RefSeq" id="WP_133754543.1">
    <property type="nucleotide sequence ID" value="NZ_SOAW01000001.1"/>
</dbReference>
<accession>A0A4R7JBS6</accession>
<dbReference type="InterPro" id="IPR002347">
    <property type="entry name" value="SDR_fam"/>
</dbReference>
<dbReference type="GO" id="GO:0016491">
    <property type="term" value="F:oxidoreductase activity"/>
    <property type="evidence" value="ECO:0007669"/>
    <property type="project" value="UniProtKB-KW"/>
</dbReference>
<name>A0A4R7JBS6_9ACTN</name>
<sequence>MIDAVGNPKNLLLLGGTSDIALAIARRYAETSKPKVIIAARPGARRDAAVAEVEGYGLTTQVIDFDAAVEGSAESAVRDAFTAGDVDVAVVAYGVLGDNENDWTDPLAARRLAEINYASAVEVGVLLSNAMKAQGHGRIVALSSAAGERARRSNFVYGSSKAGFDAFYTGLTYALADYGIKVLVVRPGFVKSKMTKGLKPAPLATTPDAVADQVVDAVRAGKEQIWSPKLFQLVMLVLKLVPRPIFRKLPF</sequence>
<dbReference type="Pfam" id="PF00106">
    <property type="entry name" value="adh_short"/>
    <property type="match status" value="1"/>
</dbReference>
<protein>
    <submittedName>
        <fullName evidence="3">Decaprenylphospho-beta-D-erythro-pentofuranosid-2-ulose 2-reductase</fullName>
    </submittedName>
</protein>
<dbReference type="OrthoDB" id="5115951at2"/>
<gene>
    <name evidence="3" type="ORF">CLV29_1780</name>
</gene>
<dbReference type="EMBL" id="SOAW01000001">
    <property type="protein sequence ID" value="TDT34127.1"/>
    <property type="molecule type" value="Genomic_DNA"/>
</dbReference>